<proteinExistence type="predicted"/>
<evidence type="ECO:0000313" key="3">
    <source>
        <dbReference type="Proteomes" id="UP001178507"/>
    </source>
</evidence>
<evidence type="ECO:0000256" key="1">
    <source>
        <dbReference type="SAM" id="Phobius"/>
    </source>
</evidence>
<keyword evidence="1" id="KW-0812">Transmembrane</keyword>
<keyword evidence="3" id="KW-1185">Reference proteome</keyword>
<dbReference type="AlphaFoldDB" id="A0AA36NHD4"/>
<name>A0AA36NHD4_9DINO</name>
<reference evidence="2" key="1">
    <citation type="submission" date="2023-08" db="EMBL/GenBank/DDBJ databases">
        <authorList>
            <person name="Chen Y."/>
            <person name="Shah S."/>
            <person name="Dougan E. K."/>
            <person name="Thang M."/>
            <person name="Chan C."/>
        </authorList>
    </citation>
    <scope>NUCLEOTIDE SEQUENCE</scope>
</reference>
<dbReference type="Proteomes" id="UP001178507">
    <property type="component" value="Unassembled WGS sequence"/>
</dbReference>
<sequence length="118" mass="13470">MSSRAPTLWLDSIIPFTCGVGFGSLSYFCTQQKGRYIKLMGRPAAAPEMQIEPCQQRSNRFTQSKCFSWKAPKPEFTATLCLLQTASCTCPKCRLECRYITWHCLEGQIRFQEGPRAF</sequence>
<evidence type="ECO:0000313" key="2">
    <source>
        <dbReference type="EMBL" id="CAJ1407212.1"/>
    </source>
</evidence>
<feature type="transmembrane region" description="Helical" evidence="1">
    <location>
        <begin position="12"/>
        <end position="30"/>
    </location>
</feature>
<gene>
    <name evidence="2" type="ORF">EVOR1521_LOCUS28977</name>
</gene>
<comment type="caution">
    <text evidence="2">The sequence shown here is derived from an EMBL/GenBank/DDBJ whole genome shotgun (WGS) entry which is preliminary data.</text>
</comment>
<dbReference type="EMBL" id="CAUJNA010003661">
    <property type="protein sequence ID" value="CAJ1407212.1"/>
    <property type="molecule type" value="Genomic_DNA"/>
</dbReference>
<organism evidence="2 3">
    <name type="scientific">Effrenium voratum</name>
    <dbReference type="NCBI Taxonomy" id="2562239"/>
    <lineage>
        <taxon>Eukaryota</taxon>
        <taxon>Sar</taxon>
        <taxon>Alveolata</taxon>
        <taxon>Dinophyceae</taxon>
        <taxon>Suessiales</taxon>
        <taxon>Symbiodiniaceae</taxon>
        <taxon>Effrenium</taxon>
    </lineage>
</organism>
<accession>A0AA36NHD4</accession>
<keyword evidence="1" id="KW-0472">Membrane</keyword>
<keyword evidence="1" id="KW-1133">Transmembrane helix</keyword>
<protein>
    <submittedName>
        <fullName evidence="2">Uncharacterized protein</fullName>
    </submittedName>
</protein>